<dbReference type="Proteomes" id="UP001642464">
    <property type="component" value="Unassembled WGS sequence"/>
</dbReference>
<reference evidence="1 2" key="1">
    <citation type="submission" date="2024-02" db="EMBL/GenBank/DDBJ databases">
        <authorList>
            <person name="Chen Y."/>
            <person name="Shah S."/>
            <person name="Dougan E. K."/>
            <person name="Thang M."/>
            <person name="Chan C."/>
        </authorList>
    </citation>
    <scope>NUCLEOTIDE SEQUENCE [LARGE SCALE GENOMIC DNA]</scope>
</reference>
<feature type="non-terminal residue" evidence="1">
    <location>
        <position position="1"/>
    </location>
</feature>
<evidence type="ECO:0000313" key="2">
    <source>
        <dbReference type="Proteomes" id="UP001642464"/>
    </source>
</evidence>
<sequence length="53" mass="5590">DPEELSILQKKSKKEWLFGGPNLGRAKPVVLTLGGPKVGLADVVGMADLGVYP</sequence>
<feature type="non-terminal residue" evidence="1">
    <location>
        <position position="53"/>
    </location>
</feature>
<gene>
    <name evidence="1" type="ORF">SCF082_LOCUS4825</name>
</gene>
<protein>
    <submittedName>
        <fullName evidence="1">Uncharacterized protein</fullName>
    </submittedName>
</protein>
<keyword evidence="2" id="KW-1185">Reference proteome</keyword>
<organism evidence="1 2">
    <name type="scientific">Durusdinium trenchii</name>
    <dbReference type="NCBI Taxonomy" id="1381693"/>
    <lineage>
        <taxon>Eukaryota</taxon>
        <taxon>Sar</taxon>
        <taxon>Alveolata</taxon>
        <taxon>Dinophyceae</taxon>
        <taxon>Suessiales</taxon>
        <taxon>Symbiodiniaceae</taxon>
        <taxon>Durusdinium</taxon>
    </lineage>
</organism>
<proteinExistence type="predicted"/>
<dbReference type="EMBL" id="CAXAMM010002536">
    <property type="protein sequence ID" value="CAK8996513.1"/>
    <property type="molecule type" value="Genomic_DNA"/>
</dbReference>
<comment type="caution">
    <text evidence="1">The sequence shown here is derived from an EMBL/GenBank/DDBJ whole genome shotgun (WGS) entry which is preliminary data.</text>
</comment>
<name>A0ABP0I509_9DINO</name>
<accession>A0ABP0I509</accession>
<evidence type="ECO:0000313" key="1">
    <source>
        <dbReference type="EMBL" id="CAK8996513.1"/>
    </source>
</evidence>